<dbReference type="GO" id="GO:0020037">
    <property type="term" value="F:heme binding"/>
    <property type="evidence" value="ECO:0007669"/>
    <property type="project" value="InterPro"/>
</dbReference>
<dbReference type="PRINTS" id="PR00464">
    <property type="entry name" value="EP450II"/>
</dbReference>
<evidence type="ECO:0000256" key="13">
    <source>
        <dbReference type="RuleBase" id="RU000461"/>
    </source>
</evidence>
<dbReference type="EMBL" id="JAGMUV010000027">
    <property type="protein sequence ID" value="KAH7118431.1"/>
    <property type="molecule type" value="Genomic_DNA"/>
</dbReference>
<dbReference type="InterPro" id="IPR047146">
    <property type="entry name" value="Cyt_P450_E_CYP52_fungi"/>
</dbReference>
<evidence type="ECO:0000256" key="8">
    <source>
        <dbReference type="ARBA" id="ARBA00023002"/>
    </source>
</evidence>
<name>A0A9P9DFW5_9HYPO</name>
<dbReference type="OrthoDB" id="1470350at2759"/>
<dbReference type="PROSITE" id="PS00086">
    <property type="entry name" value="CYTOCHROME_P450"/>
    <property type="match status" value="1"/>
</dbReference>
<dbReference type="CDD" id="cd11063">
    <property type="entry name" value="CYP52"/>
    <property type="match status" value="1"/>
</dbReference>
<keyword evidence="9 12" id="KW-0408">Iron</keyword>
<feature type="binding site" description="axial binding residue" evidence="12">
    <location>
        <position position="408"/>
    </location>
    <ligand>
        <name>heme</name>
        <dbReference type="ChEBI" id="CHEBI:30413"/>
    </ligand>
    <ligandPart>
        <name>Fe</name>
        <dbReference type="ChEBI" id="CHEBI:18248"/>
    </ligandPart>
</feature>
<evidence type="ECO:0000256" key="4">
    <source>
        <dbReference type="ARBA" id="ARBA00022617"/>
    </source>
</evidence>
<dbReference type="Gene3D" id="1.10.630.10">
    <property type="entry name" value="Cytochrome P450"/>
    <property type="match status" value="1"/>
</dbReference>
<dbReference type="GO" id="GO:0005506">
    <property type="term" value="F:iron ion binding"/>
    <property type="evidence" value="ECO:0007669"/>
    <property type="project" value="InterPro"/>
</dbReference>
<dbReference type="InterPro" id="IPR017972">
    <property type="entry name" value="Cyt_P450_CS"/>
</dbReference>
<evidence type="ECO:0000256" key="2">
    <source>
        <dbReference type="ARBA" id="ARBA00004167"/>
    </source>
</evidence>
<dbReference type="Proteomes" id="UP000738349">
    <property type="component" value="Unassembled WGS sequence"/>
</dbReference>
<comment type="cofactor">
    <cofactor evidence="1 12">
        <name>heme</name>
        <dbReference type="ChEBI" id="CHEBI:30413"/>
    </cofactor>
</comment>
<evidence type="ECO:0000256" key="12">
    <source>
        <dbReference type="PIRSR" id="PIRSR602402-1"/>
    </source>
</evidence>
<keyword evidence="15" id="KW-1185">Reference proteome</keyword>
<keyword evidence="5" id="KW-0812">Transmembrane</keyword>
<reference evidence="14" key="1">
    <citation type="journal article" date="2021" name="Nat. Commun.">
        <title>Genetic determinants of endophytism in the Arabidopsis root mycobiome.</title>
        <authorList>
            <person name="Mesny F."/>
            <person name="Miyauchi S."/>
            <person name="Thiergart T."/>
            <person name="Pickel B."/>
            <person name="Atanasova L."/>
            <person name="Karlsson M."/>
            <person name="Huettel B."/>
            <person name="Barry K.W."/>
            <person name="Haridas S."/>
            <person name="Chen C."/>
            <person name="Bauer D."/>
            <person name="Andreopoulos W."/>
            <person name="Pangilinan J."/>
            <person name="LaButti K."/>
            <person name="Riley R."/>
            <person name="Lipzen A."/>
            <person name="Clum A."/>
            <person name="Drula E."/>
            <person name="Henrissat B."/>
            <person name="Kohler A."/>
            <person name="Grigoriev I.V."/>
            <person name="Martin F.M."/>
            <person name="Hacquard S."/>
        </authorList>
    </citation>
    <scope>NUCLEOTIDE SEQUENCE</scope>
    <source>
        <strain evidence="14">MPI-CAGE-AT-0147</strain>
    </source>
</reference>
<organism evidence="14 15">
    <name type="scientific">Dactylonectria macrodidyma</name>
    <dbReference type="NCBI Taxonomy" id="307937"/>
    <lineage>
        <taxon>Eukaryota</taxon>
        <taxon>Fungi</taxon>
        <taxon>Dikarya</taxon>
        <taxon>Ascomycota</taxon>
        <taxon>Pezizomycotina</taxon>
        <taxon>Sordariomycetes</taxon>
        <taxon>Hypocreomycetidae</taxon>
        <taxon>Hypocreales</taxon>
        <taxon>Nectriaceae</taxon>
        <taxon>Dactylonectria</taxon>
    </lineage>
</organism>
<dbReference type="AlphaFoldDB" id="A0A9P9DFW5"/>
<proteinExistence type="inferred from homology"/>
<dbReference type="InterPro" id="IPR002974">
    <property type="entry name" value="Cyt_P450_E_CYP52_ascomycetes"/>
</dbReference>
<keyword evidence="4 12" id="KW-0349">Heme</keyword>
<evidence type="ECO:0000256" key="3">
    <source>
        <dbReference type="ARBA" id="ARBA00010617"/>
    </source>
</evidence>
<dbReference type="GO" id="GO:0016712">
    <property type="term" value="F:oxidoreductase activity, acting on paired donors, with incorporation or reduction of molecular oxygen, reduced flavin or flavoprotein as one donor, and incorporation of one atom of oxygen"/>
    <property type="evidence" value="ECO:0007669"/>
    <property type="project" value="InterPro"/>
</dbReference>
<keyword evidence="10 13" id="KW-0503">Monooxygenase</keyword>
<evidence type="ECO:0000256" key="7">
    <source>
        <dbReference type="ARBA" id="ARBA00022989"/>
    </source>
</evidence>
<comment type="subcellular location">
    <subcellularLocation>
        <location evidence="2">Membrane</location>
        <topology evidence="2">Single-pass membrane protein</topology>
    </subcellularLocation>
</comment>
<keyword evidence="11" id="KW-0472">Membrane</keyword>
<comment type="similarity">
    <text evidence="3 13">Belongs to the cytochrome P450 family.</text>
</comment>
<accession>A0A9P9DFW5</accession>
<evidence type="ECO:0000256" key="11">
    <source>
        <dbReference type="ARBA" id="ARBA00023136"/>
    </source>
</evidence>
<evidence type="ECO:0000256" key="6">
    <source>
        <dbReference type="ARBA" id="ARBA00022723"/>
    </source>
</evidence>
<dbReference type="GO" id="GO:0016020">
    <property type="term" value="C:membrane"/>
    <property type="evidence" value="ECO:0007669"/>
    <property type="project" value="UniProtKB-SubCell"/>
</dbReference>
<sequence>MRIHKCQPAPIYPHRDPLLGTDWITSMSRALKSHTILQVWDRLFHTVGSTFWVQNIGAWILMTNQPENVKALLSTQFETWPIGGVRQKALIMAVGPRGIFSVNGREWQMARGMIRPSFVRNQIADLDCTDRHVENFLGRIPRDGGKVDLQELLYLFTMDVSSDFMFGYSTNTLVKPTQVALDFTQSFDYALLSASTRSRLGWIAFLLPDKKLDRSVATCKRFIDRYVEEALKERKVKERPYVFMNEMLGLGASQEYIRDQLLAMILGGRDTSASTMSSLFWVLAGRGDVYGKLRAEIGSLEGRKPTWENLKELKYLNMVLKETLRLWAPVSSNLRAAATDTVLPKGGGPDGQSPLFVPKGTGCRWSLYSLHRRKDIFGEDADEFRPERWEKLRTTWEYLPFSGGPRICIGQQFALTQMLYLVTRVVQTFETVEAVDDGPMVQEVSTTMKLVGGCWVRFKEA</sequence>
<dbReference type="InterPro" id="IPR002402">
    <property type="entry name" value="Cyt_P450_E_grp-II"/>
</dbReference>
<dbReference type="PANTHER" id="PTHR24287">
    <property type="entry name" value="P450, PUTATIVE (EUROFUNG)-RELATED"/>
    <property type="match status" value="1"/>
</dbReference>
<comment type="caution">
    <text evidence="14">The sequence shown here is derived from an EMBL/GenBank/DDBJ whole genome shotgun (WGS) entry which is preliminary data.</text>
</comment>
<dbReference type="PRINTS" id="PR00385">
    <property type="entry name" value="P450"/>
</dbReference>
<keyword evidence="8 13" id="KW-0560">Oxidoreductase</keyword>
<gene>
    <name evidence="14" type="ORF">EDB81DRAFT_873173</name>
</gene>
<evidence type="ECO:0000313" key="14">
    <source>
        <dbReference type="EMBL" id="KAH7118431.1"/>
    </source>
</evidence>
<keyword evidence="7" id="KW-1133">Transmembrane helix</keyword>
<evidence type="ECO:0000313" key="15">
    <source>
        <dbReference type="Proteomes" id="UP000738349"/>
    </source>
</evidence>
<dbReference type="PRINTS" id="PR01239">
    <property type="entry name" value="EP450IICYP52"/>
</dbReference>
<evidence type="ECO:0000256" key="1">
    <source>
        <dbReference type="ARBA" id="ARBA00001971"/>
    </source>
</evidence>
<dbReference type="InterPro" id="IPR001128">
    <property type="entry name" value="Cyt_P450"/>
</dbReference>
<dbReference type="PANTHER" id="PTHR24287:SF17">
    <property type="entry name" value="P450, PUTATIVE (EUROFUNG)-RELATED"/>
    <property type="match status" value="1"/>
</dbReference>
<evidence type="ECO:0000256" key="10">
    <source>
        <dbReference type="ARBA" id="ARBA00023033"/>
    </source>
</evidence>
<evidence type="ECO:0000256" key="9">
    <source>
        <dbReference type="ARBA" id="ARBA00023004"/>
    </source>
</evidence>
<dbReference type="InterPro" id="IPR036396">
    <property type="entry name" value="Cyt_P450_sf"/>
</dbReference>
<dbReference type="Pfam" id="PF00067">
    <property type="entry name" value="p450"/>
    <property type="match status" value="1"/>
</dbReference>
<evidence type="ECO:0000256" key="5">
    <source>
        <dbReference type="ARBA" id="ARBA00022692"/>
    </source>
</evidence>
<dbReference type="SUPFAM" id="SSF48264">
    <property type="entry name" value="Cytochrome P450"/>
    <property type="match status" value="1"/>
</dbReference>
<protein>
    <submittedName>
        <fullName evidence="14">Cytochrome P450</fullName>
    </submittedName>
</protein>
<keyword evidence="6 12" id="KW-0479">Metal-binding</keyword>